<feature type="transmembrane region" description="Helical" evidence="7">
    <location>
        <begin position="56"/>
        <end position="75"/>
    </location>
</feature>
<proteinExistence type="predicted"/>
<dbReference type="InterPro" id="IPR003661">
    <property type="entry name" value="HisK_dim/P_dom"/>
</dbReference>
<dbReference type="PRINTS" id="PR00344">
    <property type="entry name" value="BCTRLSENSOR"/>
</dbReference>
<dbReference type="InterPro" id="IPR005467">
    <property type="entry name" value="His_kinase_dom"/>
</dbReference>
<dbReference type="Pfam" id="PF02518">
    <property type="entry name" value="HATPase_c"/>
    <property type="match status" value="1"/>
</dbReference>
<dbReference type="SMART" id="SM00387">
    <property type="entry name" value="HATPase_c"/>
    <property type="match status" value="1"/>
</dbReference>
<evidence type="ECO:0000256" key="6">
    <source>
        <dbReference type="ARBA" id="ARBA00023012"/>
    </source>
</evidence>
<evidence type="ECO:0000259" key="8">
    <source>
        <dbReference type="PROSITE" id="PS50109"/>
    </source>
</evidence>
<keyword evidence="5 9" id="KW-0418">Kinase</keyword>
<feature type="domain" description="Histidine kinase" evidence="8">
    <location>
        <begin position="231"/>
        <end position="449"/>
    </location>
</feature>
<dbReference type="InterPro" id="IPR036097">
    <property type="entry name" value="HisK_dim/P_sf"/>
</dbReference>
<evidence type="ECO:0000313" key="9">
    <source>
        <dbReference type="EMBL" id="GGO67474.1"/>
    </source>
</evidence>
<dbReference type="SUPFAM" id="SSF55874">
    <property type="entry name" value="ATPase domain of HSP90 chaperone/DNA topoisomerase II/histidine kinase"/>
    <property type="match status" value="1"/>
</dbReference>
<organism evidence="9 10">
    <name type="scientific">Microbacterium nanhaiense</name>
    <dbReference type="NCBI Taxonomy" id="1301026"/>
    <lineage>
        <taxon>Bacteria</taxon>
        <taxon>Bacillati</taxon>
        <taxon>Actinomycetota</taxon>
        <taxon>Actinomycetes</taxon>
        <taxon>Micrococcales</taxon>
        <taxon>Microbacteriaceae</taxon>
        <taxon>Microbacterium</taxon>
    </lineage>
</organism>
<comment type="subcellular location">
    <subcellularLocation>
        <location evidence="2">Cell membrane</location>
    </subcellularLocation>
</comment>
<keyword evidence="7" id="KW-1133">Transmembrane helix</keyword>
<evidence type="ECO:0000256" key="7">
    <source>
        <dbReference type="SAM" id="Phobius"/>
    </source>
</evidence>
<dbReference type="PROSITE" id="PS50109">
    <property type="entry name" value="HIS_KIN"/>
    <property type="match status" value="1"/>
</dbReference>
<dbReference type="CDD" id="cd00075">
    <property type="entry name" value="HATPase"/>
    <property type="match status" value="1"/>
</dbReference>
<evidence type="ECO:0000256" key="5">
    <source>
        <dbReference type="ARBA" id="ARBA00022777"/>
    </source>
</evidence>
<evidence type="ECO:0000256" key="1">
    <source>
        <dbReference type="ARBA" id="ARBA00000085"/>
    </source>
</evidence>
<dbReference type="Gene3D" id="1.10.287.130">
    <property type="match status" value="1"/>
</dbReference>
<protein>
    <recommendedName>
        <fullName evidence="3">histidine kinase</fullName>
        <ecNumber evidence="3">2.7.13.3</ecNumber>
    </recommendedName>
</protein>
<name>A0ABQ2N5H6_9MICO</name>
<keyword evidence="7" id="KW-0812">Transmembrane</keyword>
<dbReference type="PANTHER" id="PTHR43547">
    <property type="entry name" value="TWO-COMPONENT HISTIDINE KINASE"/>
    <property type="match status" value="1"/>
</dbReference>
<dbReference type="PANTHER" id="PTHR43547:SF2">
    <property type="entry name" value="HYBRID SIGNAL TRANSDUCTION HISTIDINE KINASE C"/>
    <property type="match status" value="1"/>
</dbReference>
<accession>A0ABQ2N5H6</accession>
<evidence type="ECO:0000256" key="2">
    <source>
        <dbReference type="ARBA" id="ARBA00004236"/>
    </source>
</evidence>
<dbReference type="EMBL" id="BMMQ01000013">
    <property type="protein sequence ID" value="GGO67474.1"/>
    <property type="molecule type" value="Genomic_DNA"/>
</dbReference>
<keyword evidence="5 9" id="KW-0808">Transferase</keyword>
<feature type="transmembrane region" description="Helical" evidence="7">
    <location>
        <begin position="12"/>
        <end position="44"/>
    </location>
</feature>
<keyword evidence="10" id="KW-1185">Reference proteome</keyword>
<dbReference type="SMART" id="SM00388">
    <property type="entry name" value="HisKA"/>
    <property type="match status" value="1"/>
</dbReference>
<dbReference type="InterPro" id="IPR003594">
    <property type="entry name" value="HATPase_dom"/>
</dbReference>
<comment type="catalytic activity">
    <reaction evidence="1">
        <text>ATP + protein L-histidine = ADP + protein N-phospho-L-histidine.</text>
        <dbReference type="EC" id="2.7.13.3"/>
    </reaction>
</comment>
<evidence type="ECO:0000256" key="4">
    <source>
        <dbReference type="ARBA" id="ARBA00022553"/>
    </source>
</evidence>
<dbReference type="InterPro" id="IPR036890">
    <property type="entry name" value="HATPase_C_sf"/>
</dbReference>
<dbReference type="SUPFAM" id="SSF47384">
    <property type="entry name" value="Homodimeric domain of signal transducing histidine kinase"/>
    <property type="match status" value="1"/>
</dbReference>
<dbReference type="GO" id="GO:0016301">
    <property type="term" value="F:kinase activity"/>
    <property type="evidence" value="ECO:0007669"/>
    <property type="project" value="UniProtKB-KW"/>
</dbReference>
<dbReference type="Pfam" id="PF00512">
    <property type="entry name" value="HisKA"/>
    <property type="match status" value="1"/>
</dbReference>
<reference evidence="10" key="1">
    <citation type="journal article" date="2019" name="Int. J. Syst. Evol. Microbiol.">
        <title>The Global Catalogue of Microorganisms (GCM) 10K type strain sequencing project: providing services to taxonomists for standard genome sequencing and annotation.</title>
        <authorList>
            <consortium name="The Broad Institute Genomics Platform"/>
            <consortium name="The Broad Institute Genome Sequencing Center for Infectious Disease"/>
            <person name="Wu L."/>
            <person name="Ma J."/>
        </authorList>
    </citation>
    <scope>NUCLEOTIDE SEQUENCE [LARGE SCALE GENOMIC DNA]</scope>
    <source>
        <strain evidence="10">CGMCC 4.7181</strain>
    </source>
</reference>
<dbReference type="EC" id="2.7.13.3" evidence="3"/>
<evidence type="ECO:0000313" key="10">
    <source>
        <dbReference type="Proteomes" id="UP000638043"/>
    </source>
</evidence>
<dbReference type="CDD" id="cd00082">
    <property type="entry name" value="HisKA"/>
    <property type="match status" value="1"/>
</dbReference>
<evidence type="ECO:0000256" key="3">
    <source>
        <dbReference type="ARBA" id="ARBA00012438"/>
    </source>
</evidence>
<gene>
    <name evidence="9" type="ORF">GCM10010910_29330</name>
</gene>
<dbReference type="InterPro" id="IPR004358">
    <property type="entry name" value="Sig_transdc_His_kin-like_C"/>
</dbReference>
<keyword evidence="7" id="KW-0472">Membrane</keyword>
<keyword evidence="4" id="KW-0597">Phosphoprotein</keyword>
<dbReference type="Proteomes" id="UP000638043">
    <property type="component" value="Unassembled WGS sequence"/>
</dbReference>
<sequence>MRESNPSVGFSLLWVFPAIWLATSFGLFGLLLANLFITGIYWFALGTDSQNGISPTAVLIPMIIGAVTVTSYVGARRSAFQRLLLDLQARQLISTAAQAHQQENTLKEVLDSVDFGVVRISSGGKETVHNDAHTHMQGLLGSGERHPALYAADGITELTAEQTPLARARRGETFERDLVWYGRPGEGRRALSVISRALPPSATGPAGGILVSLDVTDEVTALRAREDLVASVSHELRTPLTSILGYLELALESDDLSEGVRRKIEIAERNATRLLTIVSDILTASAQGNGGVQVSIRAEGARLDTVVRAAVEGFRTAAAARQMTIDSTAVEEVTAFIDPVRIRQVADNLLGNAVKYGKDGGTIDVGVTCDDDHAWLVVRDDGPGISEEELPRLFDRFFRADSVRRTSVHGSGLGLSITREIVRGHGGNITVQSPPGSGATFVVRLPLHQKETIDHDGA</sequence>
<keyword evidence="6" id="KW-0902">Two-component regulatory system</keyword>
<comment type="caution">
    <text evidence="9">The sequence shown here is derived from an EMBL/GenBank/DDBJ whole genome shotgun (WGS) entry which is preliminary data.</text>
</comment>
<dbReference type="Gene3D" id="3.30.565.10">
    <property type="entry name" value="Histidine kinase-like ATPase, C-terminal domain"/>
    <property type="match status" value="1"/>
</dbReference>